<name>A0A835IX20_9MAGN</name>
<dbReference type="Proteomes" id="UP000631114">
    <property type="component" value="Unassembled WGS sequence"/>
</dbReference>
<dbReference type="EMBL" id="JADFTS010000001">
    <property type="protein sequence ID" value="KAF9625380.1"/>
    <property type="molecule type" value="Genomic_DNA"/>
</dbReference>
<evidence type="ECO:0000256" key="3">
    <source>
        <dbReference type="ARBA" id="ARBA00023125"/>
    </source>
</evidence>
<keyword evidence="3" id="KW-0238">DNA-binding</keyword>
<dbReference type="AlphaFoldDB" id="A0A835IX20"/>
<keyword evidence="5" id="KW-0539">Nucleus</keyword>
<evidence type="ECO:0000313" key="6">
    <source>
        <dbReference type="EMBL" id="KAF9625380.1"/>
    </source>
</evidence>
<comment type="subcellular location">
    <subcellularLocation>
        <location evidence="1">Nucleus</location>
    </subcellularLocation>
</comment>
<dbReference type="GO" id="GO:0003677">
    <property type="term" value="F:DNA binding"/>
    <property type="evidence" value="ECO:0007669"/>
    <property type="project" value="UniProtKB-KW"/>
</dbReference>
<evidence type="ECO:0000256" key="5">
    <source>
        <dbReference type="ARBA" id="ARBA00023242"/>
    </source>
</evidence>
<protein>
    <submittedName>
        <fullName evidence="6">Uncharacterized protein</fullName>
    </submittedName>
</protein>
<evidence type="ECO:0000256" key="2">
    <source>
        <dbReference type="ARBA" id="ARBA00023015"/>
    </source>
</evidence>
<evidence type="ECO:0000313" key="7">
    <source>
        <dbReference type="Proteomes" id="UP000631114"/>
    </source>
</evidence>
<dbReference type="Gene3D" id="2.40.330.10">
    <property type="entry name" value="DNA-binding pseudobarrel domain"/>
    <property type="match status" value="1"/>
</dbReference>
<proteinExistence type="predicted"/>
<evidence type="ECO:0000256" key="1">
    <source>
        <dbReference type="ARBA" id="ARBA00004123"/>
    </source>
</evidence>
<accession>A0A835IX20</accession>
<gene>
    <name evidence="6" type="ORF">IFM89_022172</name>
</gene>
<keyword evidence="7" id="KW-1185">Reference proteome</keyword>
<dbReference type="GO" id="GO:0005634">
    <property type="term" value="C:nucleus"/>
    <property type="evidence" value="ECO:0007669"/>
    <property type="project" value="UniProtKB-SubCell"/>
</dbReference>
<comment type="caution">
    <text evidence="6">The sequence shown here is derived from an EMBL/GenBank/DDBJ whole genome shotgun (WGS) entry which is preliminary data.</text>
</comment>
<organism evidence="6 7">
    <name type="scientific">Coptis chinensis</name>
    <dbReference type="NCBI Taxonomy" id="261450"/>
    <lineage>
        <taxon>Eukaryota</taxon>
        <taxon>Viridiplantae</taxon>
        <taxon>Streptophyta</taxon>
        <taxon>Embryophyta</taxon>
        <taxon>Tracheophyta</taxon>
        <taxon>Spermatophyta</taxon>
        <taxon>Magnoliopsida</taxon>
        <taxon>Ranunculales</taxon>
        <taxon>Ranunculaceae</taxon>
        <taxon>Coptidoideae</taxon>
        <taxon>Coptis</taxon>
    </lineage>
</organism>
<sequence>FNQTLVRDSWCHMFAERAAPLGRTVLKLLFEKVLSRTNVADGMSKKSRACLCLPTEYAKTDFPIFPQGANSVTIKCLDENRKLWAFGYTTSRSSYYCSYS</sequence>
<feature type="non-terminal residue" evidence="6">
    <location>
        <position position="1"/>
    </location>
</feature>
<keyword evidence="2" id="KW-0805">Transcription regulation</keyword>
<keyword evidence="4" id="KW-0804">Transcription</keyword>
<evidence type="ECO:0000256" key="4">
    <source>
        <dbReference type="ARBA" id="ARBA00023163"/>
    </source>
</evidence>
<dbReference type="InterPro" id="IPR015300">
    <property type="entry name" value="DNA-bd_pseudobarrel_sf"/>
</dbReference>
<reference evidence="6 7" key="1">
    <citation type="submission" date="2020-10" db="EMBL/GenBank/DDBJ databases">
        <title>The Coptis chinensis genome and diversification of protoberbering-type alkaloids.</title>
        <authorList>
            <person name="Wang B."/>
            <person name="Shu S."/>
            <person name="Song C."/>
            <person name="Liu Y."/>
        </authorList>
    </citation>
    <scope>NUCLEOTIDE SEQUENCE [LARGE SCALE GENOMIC DNA]</scope>
    <source>
        <strain evidence="6">HL-2020</strain>
        <tissue evidence="6">Leaf</tissue>
    </source>
</reference>